<evidence type="ECO:0008006" key="4">
    <source>
        <dbReference type="Google" id="ProtNLM"/>
    </source>
</evidence>
<evidence type="ECO:0000313" key="3">
    <source>
        <dbReference type="Proteomes" id="UP001301958"/>
    </source>
</evidence>
<evidence type="ECO:0000313" key="2">
    <source>
        <dbReference type="EMBL" id="KAK4224897.1"/>
    </source>
</evidence>
<protein>
    <recommendedName>
        <fullName evidence="4">Protein kinase domain-containing protein</fullName>
    </recommendedName>
</protein>
<reference evidence="2" key="1">
    <citation type="journal article" date="2023" name="Mol. Phylogenet. Evol.">
        <title>Genome-scale phylogeny and comparative genomics of the fungal order Sordariales.</title>
        <authorList>
            <person name="Hensen N."/>
            <person name="Bonometti L."/>
            <person name="Westerberg I."/>
            <person name="Brannstrom I.O."/>
            <person name="Guillou S."/>
            <person name="Cros-Aarteil S."/>
            <person name="Calhoun S."/>
            <person name="Haridas S."/>
            <person name="Kuo A."/>
            <person name="Mondo S."/>
            <person name="Pangilinan J."/>
            <person name="Riley R."/>
            <person name="LaButti K."/>
            <person name="Andreopoulos B."/>
            <person name="Lipzen A."/>
            <person name="Chen C."/>
            <person name="Yan M."/>
            <person name="Daum C."/>
            <person name="Ng V."/>
            <person name="Clum A."/>
            <person name="Steindorff A."/>
            <person name="Ohm R.A."/>
            <person name="Martin F."/>
            <person name="Silar P."/>
            <person name="Natvig D.O."/>
            <person name="Lalanne C."/>
            <person name="Gautier V."/>
            <person name="Ament-Velasquez S.L."/>
            <person name="Kruys A."/>
            <person name="Hutchinson M.I."/>
            <person name="Powell A.J."/>
            <person name="Barry K."/>
            <person name="Miller A.N."/>
            <person name="Grigoriev I.V."/>
            <person name="Debuchy R."/>
            <person name="Gladieux P."/>
            <person name="Hiltunen Thoren M."/>
            <person name="Johannesson H."/>
        </authorList>
    </citation>
    <scope>NUCLEOTIDE SEQUENCE</scope>
    <source>
        <strain evidence="2">CBS 990.96</strain>
    </source>
</reference>
<feature type="compositionally biased region" description="Basic and acidic residues" evidence="1">
    <location>
        <begin position="367"/>
        <end position="376"/>
    </location>
</feature>
<evidence type="ECO:0000256" key="1">
    <source>
        <dbReference type="SAM" id="MobiDB-lite"/>
    </source>
</evidence>
<name>A0AAN7GU48_9PEZI</name>
<comment type="caution">
    <text evidence="2">The sequence shown here is derived from an EMBL/GenBank/DDBJ whole genome shotgun (WGS) entry which is preliminary data.</text>
</comment>
<keyword evidence="3" id="KW-1185">Reference proteome</keyword>
<dbReference type="Proteomes" id="UP001301958">
    <property type="component" value="Unassembled WGS sequence"/>
</dbReference>
<feature type="region of interest" description="Disordered" evidence="1">
    <location>
        <begin position="510"/>
        <end position="552"/>
    </location>
</feature>
<dbReference type="AlphaFoldDB" id="A0AAN7GU48"/>
<reference evidence="2" key="2">
    <citation type="submission" date="2023-05" db="EMBL/GenBank/DDBJ databases">
        <authorList>
            <consortium name="Lawrence Berkeley National Laboratory"/>
            <person name="Steindorff A."/>
            <person name="Hensen N."/>
            <person name="Bonometti L."/>
            <person name="Westerberg I."/>
            <person name="Brannstrom I.O."/>
            <person name="Guillou S."/>
            <person name="Cros-Aarteil S."/>
            <person name="Calhoun S."/>
            <person name="Haridas S."/>
            <person name="Kuo A."/>
            <person name="Mondo S."/>
            <person name="Pangilinan J."/>
            <person name="Riley R."/>
            <person name="Labutti K."/>
            <person name="Andreopoulos B."/>
            <person name="Lipzen A."/>
            <person name="Chen C."/>
            <person name="Yanf M."/>
            <person name="Daum C."/>
            <person name="Ng V."/>
            <person name="Clum A."/>
            <person name="Ohm R."/>
            <person name="Martin F."/>
            <person name="Silar P."/>
            <person name="Natvig D."/>
            <person name="Lalanne C."/>
            <person name="Gautier V."/>
            <person name="Ament-Velasquez S.L."/>
            <person name="Kruys A."/>
            <person name="Hutchinson M.I."/>
            <person name="Powell A.J."/>
            <person name="Barry K."/>
            <person name="Miller A.N."/>
            <person name="Grigoriev I.V."/>
            <person name="Debuchy R."/>
            <person name="Gladieux P."/>
            <person name="Thoren M.H."/>
            <person name="Johannesson H."/>
        </authorList>
    </citation>
    <scope>NUCLEOTIDE SEQUENCE</scope>
    <source>
        <strain evidence="2">CBS 990.96</strain>
    </source>
</reference>
<feature type="region of interest" description="Disordered" evidence="1">
    <location>
        <begin position="367"/>
        <end position="389"/>
    </location>
</feature>
<organism evidence="2 3">
    <name type="scientific">Podospora fimiseda</name>
    <dbReference type="NCBI Taxonomy" id="252190"/>
    <lineage>
        <taxon>Eukaryota</taxon>
        <taxon>Fungi</taxon>
        <taxon>Dikarya</taxon>
        <taxon>Ascomycota</taxon>
        <taxon>Pezizomycotina</taxon>
        <taxon>Sordariomycetes</taxon>
        <taxon>Sordariomycetidae</taxon>
        <taxon>Sordariales</taxon>
        <taxon>Podosporaceae</taxon>
        <taxon>Podospora</taxon>
    </lineage>
</organism>
<dbReference type="EMBL" id="MU865380">
    <property type="protein sequence ID" value="KAK4224897.1"/>
    <property type="molecule type" value="Genomic_DNA"/>
</dbReference>
<gene>
    <name evidence="2" type="ORF">QBC38DRAFT_484300</name>
</gene>
<accession>A0AAN7GU48</accession>
<sequence length="552" mass="62990">MPIDTKERFSLLPHIFAGDLLMFPFIDYDRRQYLNLTIWPDALPPINPEDPDSNTRIRHYWDHCVSTFLPRICNFLDLDVGAFTVDPNTNGGELISSSSDPEECSAYSFSYPTPIELGLSYNVKTIKRFELVEVERLDRCTDLVSFRDDGSDEVDLAIFKYYFSSEGVVKTIHDIQALSQLQNHPNIAHLTHLVLDDTGQVVVGFLLKNYLPTKPIFNRATPASSFKLSGLSHLIELIDSLNLTYGLVGEGFWFTNMYWAIKFDELVLDSLVLSRPITPENTLRDVYLSVVAIYEEITHEYSHTDLSNLSHANAKVRATQILGMRDGDWPQPPDVRLEGGDIEDFRRTLQDWVFQRKWVHFPVRHGTSREQQRDVSDEAEDSGVGEKRKEAVEYVQSNKRPRRLQDELDEAYLPASEKKIALKEVKKVIDGKEYLLWDPKTWKRDANLPQPVDNPVVNWLRAPESKMERRGPNLGKTALVVGSKDDGEGEEEHDEYDGILIAAREILAARATARAEKEQEEEEKGYESDDEGANVDANLEAEEEPGQFPQSE</sequence>
<feature type="compositionally biased region" description="Acidic residues" evidence="1">
    <location>
        <begin position="518"/>
        <end position="545"/>
    </location>
</feature>
<proteinExistence type="predicted"/>